<feature type="transmembrane region" description="Helical" evidence="1">
    <location>
        <begin position="39"/>
        <end position="56"/>
    </location>
</feature>
<name>A0ABU6DNM7_9GAMM</name>
<dbReference type="EMBL" id="VTDN01000001">
    <property type="protein sequence ID" value="MEB5475469.1"/>
    <property type="molecule type" value="Genomic_DNA"/>
</dbReference>
<sequence>MLEFWFNRNNSKLHKLFFLVIAIFIAITLHYLFPMPINLTLLFIGAGVIFLICRFCKIHITKNNPKELLYRVFTWIPLAFLCAIIFTHATQNILDWGIQGIVQMIITICILSIHHLFIKK</sequence>
<organism evidence="2 3">
    <name type="scientific">Acinetobacter pollinis</name>
    <dbReference type="NCBI Taxonomy" id="2605270"/>
    <lineage>
        <taxon>Bacteria</taxon>
        <taxon>Pseudomonadati</taxon>
        <taxon>Pseudomonadota</taxon>
        <taxon>Gammaproteobacteria</taxon>
        <taxon>Moraxellales</taxon>
        <taxon>Moraxellaceae</taxon>
        <taxon>Acinetobacter</taxon>
    </lineage>
</organism>
<protein>
    <submittedName>
        <fullName evidence="2">Uncharacterized protein</fullName>
    </submittedName>
</protein>
<evidence type="ECO:0000313" key="2">
    <source>
        <dbReference type="EMBL" id="MEB5475469.1"/>
    </source>
</evidence>
<evidence type="ECO:0000313" key="3">
    <source>
        <dbReference type="Proteomes" id="UP001339883"/>
    </source>
</evidence>
<keyword evidence="3" id="KW-1185">Reference proteome</keyword>
<reference evidence="2 3" key="1">
    <citation type="submission" date="2019-08" db="EMBL/GenBank/DDBJ databases">
        <title>Five species of Acinetobacter isolated from floral nectar and animal pollinators.</title>
        <authorList>
            <person name="Hendry T.A."/>
        </authorList>
    </citation>
    <scope>NUCLEOTIDE SEQUENCE [LARGE SCALE GENOMIC DNA]</scope>
    <source>
        <strain evidence="2 3">MD18.27</strain>
    </source>
</reference>
<dbReference type="Proteomes" id="UP001339883">
    <property type="component" value="Unassembled WGS sequence"/>
</dbReference>
<gene>
    <name evidence="2" type="ORF">I2F25_00130</name>
</gene>
<feature type="transmembrane region" description="Helical" evidence="1">
    <location>
        <begin position="68"/>
        <end position="90"/>
    </location>
</feature>
<keyword evidence="1" id="KW-1133">Transmembrane helix</keyword>
<feature type="transmembrane region" description="Helical" evidence="1">
    <location>
        <begin position="96"/>
        <end position="118"/>
    </location>
</feature>
<evidence type="ECO:0000256" key="1">
    <source>
        <dbReference type="SAM" id="Phobius"/>
    </source>
</evidence>
<comment type="caution">
    <text evidence="2">The sequence shown here is derived from an EMBL/GenBank/DDBJ whole genome shotgun (WGS) entry which is preliminary data.</text>
</comment>
<feature type="transmembrane region" description="Helical" evidence="1">
    <location>
        <begin position="16"/>
        <end position="33"/>
    </location>
</feature>
<dbReference type="RefSeq" id="WP_195772091.1">
    <property type="nucleotide sequence ID" value="NZ_VTDN01000001.1"/>
</dbReference>
<keyword evidence="1" id="KW-0812">Transmembrane</keyword>
<proteinExistence type="predicted"/>
<keyword evidence="1" id="KW-0472">Membrane</keyword>
<accession>A0ABU6DNM7</accession>